<keyword evidence="2" id="KW-0808">Transferase</keyword>
<dbReference type="EMBL" id="CP006905">
    <property type="protein sequence ID" value="AIY84917.1"/>
    <property type="molecule type" value="Genomic_DNA"/>
</dbReference>
<protein>
    <submittedName>
        <fullName evidence="2">Nucleotidyltransferase domain protein</fullName>
    </submittedName>
</protein>
<proteinExistence type="predicted"/>
<evidence type="ECO:0000259" key="1">
    <source>
        <dbReference type="Pfam" id="PF18765"/>
    </source>
</evidence>
<evidence type="ECO:0000313" key="2">
    <source>
        <dbReference type="EMBL" id="AIY84917.1"/>
    </source>
</evidence>
<gene>
    <name evidence="2" type="ORF">U729_3044</name>
</gene>
<dbReference type="eggNOG" id="COG1708">
    <property type="taxonomic scope" value="Bacteria"/>
</dbReference>
<dbReference type="CDD" id="cd05403">
    <property type="entry name" value="NT_KNTase_like"/>
    <property type="match status" value="1"/>
</dbReference>
<name>A0A0A7FZB7_9CLOT</name>
<dbReference type="Pfam" id="PF18765">
    <property type="entry name" value="Polbeta"/>
    <property type="match status" value="1"/>
</dbReference>
<feature type="domain" description="Polymerase beta nucleotidyltransferase" evidence="1">
    <location>
        <begin position="13"/>
        <end position="109"/>
    </location>
</feature>
<dbReference type="GO" id="GO:0016740">
    <property type="term" value="F:transferase activity"/>
    <property type="evidence" value="ECO:0007669"/>
    <property type="project" value="UniProtKB-KW"/>
</dbReference>
<sequence length="298" mass="34793">MKNIIIEYQKAFNEILDNFKNNKNVIAVFTFGSIVSGDIWEESDIDFFVIYNFEYDFVRDIYSEIYKIPVHTRILSKEKFLSSYKEDGSKGTARNILKFSKLVFSRDKDINNLYNRSIYVGDEFNHIDSLEYLSRVIKDVGICKKYIQNDRVYTAYEMIVRSLDSFSKLYLNLNGYTVSKDAIRMVINLNDDFKRLIDDKLFNGVKEENIIDIINYINIYVDKNILKASKIITDILSDEEEYLSASEIKNKDILRGSNIKLEQILKRLLTKGVIKKKDKEVIDSNGNVIISENVYGIE</sequence>
<dbReference type="InterPro" id="IPR041633">
    <property type="entry name" value="Polbeta"/>
</dbReference>
<keyword evidence="3" id="KW-1185">Reference proteome</keyword>
<dbReference type="AlphaFoldDB" id="A0A0A7FZB7"/>
<dbReference type="STRING" id="1561.NPD11_2994"/>
<dbReference type="HOGENOM" id="CLU_935959_0_0_9"/>
<dbReference type="Proteomes" id="UP000030635">
    <property type="component" value="Chromosome"/>
</dbReference>
<dbReference type="KEGG" id="cbv:U729_3044"/>
<dbReference type="RefSeq" id="WP_039316460.1">
    <property type="nucleotide sequence ID" value="NZ_CP006905.1"/>
</dbReference>
<dbReference type="OrthoDB" id="2539715at2"/>
<dbReference type="Gene3D" id="3.30.460.10">
    <property type="entry name" value="Beta Polymerase, domain 2"/>
    <property type="match status" value="1"/>
</dbReference>
<organism evidence="2 3">
    <name type="scientific">Clostridium baratii str. Sullivan</name>
    <dbReference type="NCBI Taxonomy" id="1415775"/>
    <lineage>
        <taxon>Bacteria</taxon>
        <taxon>Bacillati</taxon>
        <taxon>Bacillota</taxon>
        <taxon>Clostridia</taxon>
        <taxon>Eubacteriales</taxon>
        <taxon>Clostridiaceae</taxon>
        <taxon>Clostridium</taxon>
    </lineage>
</organism>
<evidence type="ECO:0000313" key="3">
    <source>
        <dbReference type="Proteomes" id="UP000030635"/>
    </source>
</evidence>
<dbReference type="InterPro" id="IPR043519">
    <property type="entry name" value="NT_sf"/>
</dbReference>
<accession>A0A0A7FZB7</accession>
<reference evidence="2 3" key="1">
    <citation type="journal article" date="2015" name="Infect. Genet. Evol.">
        <title>Genomic sequences of six botulinum neurotoxin-producing strains representing three clostridial species illustrate the mobility and diversity of botulinum neurotoxin genes.</title>
        <authorList>
            <person name="Smith T.J."/>
            <person name="Hill K.K."/>
            <person name="Xie G."/>
            <person name="Foley B.T."/>
            <person name="Williamson C.H."/>
            <person name="Foster J.T."/>
            <person name="Johnson S.L."/>
            <person name="Chertkov O."/>
            <person name="Teshima H."/>
            <person name="Gibbons H.S."/>
            <person name="Johnsky L.A."/>
            <person name="Karavis M.A."/>
            <person name="Smith L.A."/>
        </authorList>
    </citation>
    <scope>NUCLEOTIDE SEQUENCE [LARGE SCALE GENOMIC DNA]</scope>
    <source>
        <strain evidence="2">Sullivan</strain>
    </source>
</reference>
<dbReference type="SUPFAM" id="SSF81301">
    <property type="entry name" value="Nucleotidyltransferase"/>
    <property type="match status" value="1"/>
</dbReference>